<dbReference type="AlphaFoldDB" id="A0A7U2FGG4"/>
<keyword evidence="3" id="KW-1185">Reference proteome</keyword>
<organism evidence="2 3">
    <name type="scientific">Phaeosphaeria nodorum (strain SN15 / ATCC MYA-4574 / FGSC 10173)</name>
    <name type="common">Glume blotch fungus</name>
    <name type="synonym">Parastagonospora nodorum</name>
    <dbReference type="NCBI Taxonomy" id="321614"/>
    <lineage>
        <taxon>Eukaryota</taxon>
        <taxon>Fungi</taxon>
        <taxon>Dikarya</taxon>
        <taxon>Ascomycota</taxon>
        <taxon>Pezizomycotina</taxon>
        <taxon>Dothideomycetes</taxon>
        <taxon>Pleosporomycetidae</taxon>
        <taxon>Pleosporales</taxon>
        <taxon>Pleosporineae</taxon>
        <taxon>Phaeosphaeriaceae</taxon>
        <taxon>Parastagonospora</taxon>
    </lineage>
</organism>
<evidence type="ECO:0000256" key="1">
    <source>
        <dbReference type="SAM" id="MobiDB-lite"/>
    </source>
</evidence>
<evidence type="ECO:0000313" key="3">
    <source>
        <dbReference type="Proteomes" id="UP000663193"/>
    </source>
</evidence>
<evidence type="ECO:0000313" key="2">
    <source>
        <dbReference type="EMBL" id="QRD04815.1"/>
    </source>
</evidence>
<feature type="region of interest" description="Disordered" evidence="1">
    <location>
        <begin position="34"/>
        <end position="70"/>
    </location>
</feature>
<name>A0A7U2FGG4_PHANO</name>
<dbReference type="VEuPathDB" id="FungiDB:JI435_421770"/>
<reference evidence="3" key="1">
    <citation type="journal article" date="2021" name="BMC Genomics">
        <title>Chromosome-level genome assembly and manually-curated proteome of model necrotroph Parastagonospora nodorum Sn15 reveals a genome-wide trove of candidate effector homologs, and redundancy of virulence-related functions within an accessory chromosome.</title>
        <authorList>
            <person name="Bertazzoni S."/>
            <person name="Jones D.A.B."/>
            <person name="Phan H.T."/>
            <person name="Tan K.-C."/>
            <person name="Hane J.K."/>
        </authorList>
    </citation>
    <scope>NUCLEOTIDE SEQUENCE [LARGE SCALE GENOMIC DNA]</scope>
    <source>
        <strain evidence="3">SN15 / ATCC MYA-4574 / FGSC 10173)</strain>
    </source>
</reference>
<dbReference type="Proteomes" id="UP000663193">
    <property type="component" value="Chromosome 17"/>
</dbReference>
<sequence>MSFRIASNPPRPKSKSCYNYIHMRKVPNSIICTHTHTARSTPNKSKREKEKNRRMTIPAPKTQVDLVVQR</sequence>
<dbReference type="EMBL" id="CP069039">
    <property type="protein sequence ID" value="QRD04815.1"/>
    <property type="molecule type" value="Genomic_DNA"/>
</dbReference>
<gene>
    <name evidence="2" type="ORF">JI435_421770</name>
</gene>
<proteinExistence type="predicted"/>
<protein>
    <submittedName>
        <fullName evidence="2">Uncharacterized protein</fullName>
    </submittedName>
</protein>
<accession>A0A7U2FGG4</accession>